<evidence type="ECO:0000313" key="3">
    <source>
        <dbReference type="Proteomes" id="UP000236161"/>
    </source>
</evidence>
<proteinExistence type="predicted"/>
<gene>
    <name evidence="2" type="ORF">AXF42_Ash013200</name>
</gene>
<feature type="compositionally biased region" description="Basic residues" evidence="1">
    <location>
        <begin position="1"/>
        <end position="11"/>
    </location>
</feature>
<dbReference type="EMBL" id="KZ451896">
    <property type="protein sequence ID" value="PKA65079.1"/>
    <property type="molecule type" value="Genomic_DNA"/>
</dbReference>
<dbReference type="AlphaFoldDB" id="A0A2I0BBD9"/>
<name>A0A2I0BBD9_9ASPA</name>
<reference evidence="2 3" key="1">
    <citation type="journal article" date="2017" name="Nature">
        <title>The Apostasia genome and the evolution of orchids.</title>
        <authorList>
            <person name="Zhang G.Q."/>
            <person name="Liu K.W."/>
            <person name="Li Z."/>
            <person name="Lohaus R."/>
            <person name="Hsiao Y.Y."/>
            <person name="Niu S.C."/>
            <person name="Wang J.Y."/>
            <person name="Lin Y.C."/>
            <person name="Xu Q."/>
            <person name="Chen L.J."/>
            <person name="Yoshida K."/>
            <person name="Fujiwara S."/>
            <person name="Wang Z.W."/>
            <person name="Zhang Y.Q."/>
            <person name="Mitsuda N."/>
            <person name="Wang M."/>
            <person name="Liu G.H."/>
            <person name="Pecoraro L."/>
            <person name="Huang H.X."/>
            <person name="Xiao X.J."/>
            <person name="Lin M."/>
            <person name="Wu X.Y."/>
            <person name="Wu W.L."/>
            <person name="Chen Y.Y."/>
            <person name="Chang S.B."/>
            <person name="Sakamoto S."/>
            <person name="Ohme-Takagi M."/>
            <person name="Yagi M."/>
            <person name="Zeng S.J."/>
            <person name="Shen C.Y."/>
            <person name="Yeh C.M."/>
            <person name="Luo Y.B."/>
            <person name="Tsai W.C."/>
            <person name="Van de Peer Y."/>
            <person name="Liu Z.J."/>
        </authorList>
    </citation>
    <scope>NUCLEOTIDE SEQUENCE [LARGE SCALE GENOMIC DNA]</scope>
    <source>
        <strain evidence="3">cv. Shenzhen</strain>
        <tissue evidence="2">Stem</tissue>
    </source>
</reference>
<protein>
    <submittedName>
        <fullName evidence="2">Uncharacterized protein</fullName>
    </submittedName>
</protein>
<sequence>MSASRRVRKPERRKEADVWDPYSGSTMDRPRSYVKGSSGSMSVGTRKMASDCNFHPKFPLSSPSVGSARVHAPTGERLRLRAACLCLRRRAARRPSASAGDFAAGQIIPAVPLATPCRAAPARPHRAAPRRSPPGCAEPRWAPPRPASPRRPPPSLTKPRLDSPTPAEPCRASLGCVAPLAGELPAFSARRSVLLHPRFAFCLSASTSSALGRPDSSLWCWDLDLR</sequence>
<keyword evidence="3" id="KW-1185">Reference proteome</keyword>
<accession>A0A2I0BBD9</accession>
<organism evidence="2 3">
    <name type="scientific">Apostasia shenzhenica</name>
    <dbReference type="NCBI Taxonomy" id="1088818"/>
    <lineage>
        <taxon>Eukaryota</taxon>
        <taxon>Viridiplantae</taxon>
        <taxon>Streptophyta</taxon>
        <taxon>Embryophyta</taxon>
        <taxon>Tracheophyta</taxon>
        <taxon>Spermatophyta</taxon>
        <taxon>Magnoliopsida</taxon>
        <taxon>Liliopsida</taxon>
        <taxon>Asparagales</taxon>
        <taxon>Orchidaceae</taxon>
        <taxon>Apostasioideae</taxon>
        <taxon>Apostasia</taxon>
    </lineage>
</organism>
<feature type="compositionally biased region" description="Pro residues" evidence="1">
    <location>
        <begin position="141"/>
        <end position="156"/>
    </location>
</feature>
<feature type="region of interest" description="Disordered" evidence="1">
    <location>
        <begin position="1"/>
        <end position="44"/>
    </location>
</feature>
<feature type="region of interest" description="Disordered" evidence="1">
    <location>
        <begin position="119"/>
        <end position="167"/>
    </location>
</feature>
<evidence type="ECO:0000313" key="2">
    <source>
        <dbReference type="EMBL" id="PKA65079.1"/>
    </source>
</evidence>
<evidence type="ECO:0000256" key="1">
    <source>
        <dbReference type="SAM" id="MobiDB-lite"/>
    </source>
</evidence>
<dbReference type="Proteomes" id="UP000236161">
    <property type="component" value="Unassembled WGS sequence"/>
</dbReference>